<dbReference type="InterPro" id="IPR006282">
    <property type="entry name" value="Thi_PPkinase"/>
</dbReference>
<evidence type="ECO:0000256" key="2">
    <source>
        <dbReference type="ARBA" id="ARBA00022741"/>
    </source>
</evidence>
<evidence type="ECO:0000256" key="1">
    <source>
        <dbReference type="ARBA" id="ARBA00022679"/>
    </source>
</evidence>
<gene>
    <name evidence="7" type="ORF">IAB28_04795</name>
</gene>
<evidence type="ECO:0000256" key="3">
    <source>
        <dbReference type="ARBA" id="ARBA00022777"/>
    </source>
</evidence>
<dbReference type="InterPro" id="IPR007373">
    <property type="entry name" value="Thiamin_PyroPKinase_B1-bd"/>
</dbReference>
<reference evidence="7" key="2">
    <citation type="journal article" date="2021" name="PeerJ">
        <title>Extensive microbial diversity within the chicken gut microbiome revealed by metagenomics and culture.</title>
        <authorList>
            <person name="Gilroy R."/>
            <person name="Ravi A."/>
            <person name="Getino M."/>
            <person name="Pursley I."/>
            <person name="Horton D.L."/>
            <person name="Alikhan N.F."/>
            <person name="Baker D."/>
            <person name="Gharbi K."/>
            <person name="Hall N."/>
            <person name="Watson M."/>
            <person name="Adriaenssens E.M."/>
            <person name="Foster-Nyarko E."/>
            <person name="Jarju S."/>
            <person name="Secka A."/>
            <person name="Antonio M."/>
            <person name="Oren A."/>
            <person name="Chaudhuri R.R."/>
            <person name="La Ragione R."/>
            <person name="Hildebrand F."/>
            <person name="Pallen M.J."/>
        </authorList>
    </citation>
    <scope>NUCLEOTIDE SEQUENCE</scope>
    <source>
        <strain evidence="7">CHK180-2868</strain>
    </source>
</reference>
<accession>A0A9D1D4L0</accession>
<evidence type="ECO:0000313" key="8">
    <source>
        <dbReference type="Proteomes" id="UP000824250"/>
    </source>
</evidence>
<dbReference type="Pfam" id="PF04265">
    <property type="entry name" value="TPK_B1_binding"/>
    <property type="match status" value="1"/>
</dbReference>
<dbReference type="GO" id="GO:0009229">
    <property type="term" value="P:thiamine diphosphate biosynthetic process"/>
    <property type="evidence" value="ECO:0007669"/>
    <property type="project" value="InterPro"/>
</dbReference>
<dbReference type="PANTHER" id="PTHR41299">
    <property type="entry name" value="THIAMINE PYROPHOSPHOKINASE"/>
    <property type="match status" value="1"/>
</dbReference>
<keyword evidence="4" id="KW-0067">ATP-binding</keyword>
<dbReference type="GO" id="GO:0006772">
    <property type="term" value="P:thiamine metabolic process"/>
    <property type="evidence" value="ECO:0007669"/>
    <property type="project" value="UniProtKB-UniRule"/>
</dbReference>
<protein>
    <recommendedName>
        <fullName evidence="5">Thiamine diphosphokinase</fullName>
        <ecNumber evidence="5">2.7.6.2</ecNumber>
    </recommendedName>
</protein>
<dbReference type="EMBL" id="DVGC01000027">
    <property type="protein sequence ID" value="HIR05266.1"/>
    <property type="molecule type" value="Genomic_DNA"/>
</dbReference>
<dbReference type="Gene3D" id="3.40.50.10240">
    <property type="entry name" value="Thiamin pyrophosphokinase, catalytic domain"/>
    <property type="match status" value="1"/>
</dbReference>
<proteinExistence type="predicted"/>
<feature type="domain" description="Thiamin pyrophosphokinase thiamin-binding" evidence="6">
    <location>
        <begin position="151"/>
        <end position="219"/>
    </location>
</feature>
<keyword evidence="1 7" id="KW-0808">Transferase</keyword>
<dbReference type="NCBIfam" id="TIGR01378">
    <property type="entry name" value="thi_PPkinase"/>
    <property type="match status" value="1"/>
</dbReference>
<evidence type="ECO:0000256" key="5">
    <source>
        <dbReference type="NCBIfam" id="TIGR01378"/>
    </source>
</evidence>
<dbReference type="InterPro" id="IPR036371">
    <property type="entry name" value="TPK_B1-bd_sf"/>
</dbReference>
<evidence type="ECO:0000313" key="7">
    <source>
        <dbReference type="EMBL" id="HIR05266.1"/>
    </source>
</evidence>
<dbReference type="CDD" id="cd07995">
    <property type="entry name" value="TPK"/>
    <property type="match status" value="1"/>
</dbReference>
<evidence type="ECO:0000259" key="6">
    <source>
        <dbReference type="SMART" id="SM00983"/>
    </source>
</evidence>
<dbReference type="InterPro" id="IPR053149">
    <property type="entry name" value="TPK"/>
</dbReference>
<dbReference type="Proteomes" id="UP000824250">
    <property type="component" value="Unassembled WGS sequence"/>
</dbReference>
<dbReference type="AlphaFoldDB" id="A0A9D1D4L0"/>
<sequence length="225" mass="25241">MSGEKTGLILAGGPLNLAFAEPFIRKQFYSWIVTADAGLSVCMELSLKPNLAVGDFDTLGRERMEEIRKNTGWEFEVHSPQKDETDMELAVGAVLRAGCRKVHVLGATGGRLDHELSNILLMLWARRQGLSMELYDERNRLFLLEAPEDSGTRFLKKEAYGSYVSFLPLTEQVKGITLMGFRYPLIKKDLSIFENPGLCVSNELAEQEARLFFEEGALICVESKD</sequence>
<dbReference type="EC" id="2.7.6.2" evidence="5"/>
<dbReference type="InterPro" id="IPR007371">
    <property type="entry name" value="TPK_catalytic"/>
</dbReference>
<dbReference type="InterPro" id="IPR036759">
    <property type="entry name" value="TPK_catalytic_sf"/>
</dbReference>
<keyword evidence="3" id="KW-0418">Kinase</keyword>
<dbReference type="SUPFAM" id="SSF63862">
    <property type="entry name" value="Thiamin pyrophosphokinase, substrate-binding domain"/>
    <property type="match status" value="1"/>
</dbReference>
<dbReference type="GO" id="GO:0004788">
    <property type="term" value="F:thiamine diphosphokinase activity"/>
    <property type="evidence" value="ECO:0007669"/>
    <property type="project" value="UniProtKB-UniRule"/>
</dbReference>
<dbReference type="GO" id="GO:0005524">
    <property type="term" value="F:ATP binding"/>
    <property type="evidence" value="ECO:0007669"/>
    <property type="project" value="UniProtKB-KW"/>
</dbReference>
<dbReference type="PANTHER" id="PTHR41299:SF1">
    <property type="entry name" value="THIAMINE PYROPHOSPHOKINASE"/>
    <property type="match status" value="1"/>
</dbReference>
<keyword evidence="2" id="KW-0547">Nucleotide-binding</keyword>
<dbReference type="Pfam" id="PF04263">
    <property type="entry name" value="TPK_catalytic"/>
    <property type="match status" value="1"/>
</dbReference>
<organism evidence="7 8">
    <name type="scientific">Candidatus Copromonas faecavium</name>
    <name type="common">nom. illeg.</name>
    <dbReference type="NCBI Taxonomy" id="2840740"/>
    <lineage>
        <taxon>Bacteria</taxon>
        <taxon>Bacillati</taxon>
        <taxon>Bacillota</taxon>
        <taxon>Clostridia</taxon>
        <taxon>Lachnospirales</taxon>
        <taxon>Lachnospiraceae</taxon>
        <taxon>Candidatus Copromonas (nom. illeg.)</taxon>
    </lineage>
</organism>
<dbReference type="GO" id="GO:0030975">
    <property type="term" value="F:thiamine binding"/>
    <property type="evidence" value="ECO:0007669"/>
    <property type="project" value="InterPro"/>
</dbReference>
<evidence type="ECO:0000256" key="4">
    <source>
        <dbReference type="ARBA" id="ARBA00022840"/>
    </source>
</evidence>
<dbReference type="SUPFAM" id="SSF63999">
    <property type="entry name" value="Thiamin pyrophosphokinase, catalytic domain"/>
    <property type="match status" value="1"/>
</dbReference>
<comment type="caution">
    <text evidence="7">The sequence shown here is derived from an EMBL/GenBank/DDBJ whole genome shotgun (WGS) entry which is preliminary data.</text>
</comment>
<reference evidence="7" key="1">
    <citation type="submission" date="2020-10" db="EMBL/GenBank/DDBJ databases">
        <authorList>
            <person name="Gilroy R."/>
        </authorList>
    </citation>
    <scope>NUCLEOTIDE SEQUENCE</scope>
    <source>
        <strain evidence="7">CHK180-2868</strain>
    </source>
</reference>
<dbReference type="GO" id="GO:0016301">
    <property type="term" value="F:kinase activity"/>
    <property type="evidence" value="ECO:0007669"/>
    <property type="project" value="UniProtKB-KW"/>
</dbReference>
<name>A0A9D1D4L0_9FIRM</name>
<dbReference type="SMART" id="SM00983">
    <property type="entry name" value="TPK_B1_binding"/>
    <property type="match status" value="1"/>
</dbReference>